<sequence>MRSRDVLAAVMAPPVVLAQWWKGAPDCAQSCLSSAFSAATSAAAATSTASSAPSPPPFWPAQSAYCDDPDTGGRAGSCLSSACAATPSLWTSYSSLSSSLCGRWASCTSSAATGSNTDGVFVTTVTYPAGPVTWAAPGGWPSSGFGGWGGGGSSRGPWGHGGGGGGGGYGPHGGGAGGGYGGPPPGGNDTDLDGDGDGDGYGGPGGGWYSRYASEWASAYSASKTWAGGVATITVSRGAGGAGGGADGGCGLFAGSPWFVGPRCGWNGRGGFDGWVGWGAGWSWGPTTTETVTLETTITATGTGASGVGTALATVALAVSGDYTTSVTLGAAATDGAESGAGGSATGSSGGSSGGGDGDTGSAARRALGPPPALFGFGFGADGLVTGLWGSVIVALVGVVAFL</sequence>
<name>A0AAN9V3B3_9PEZI</name>
<dbReference type="EMBL" id="JAKJXP020000001">
    <property type="protein sequence ID" value="KAK7757642.1"/>
    <property type="molecule type" value="Genomic_DNA"/>
</dbReference>
<keyword evidence="2" id="KW-0812">Transmembrane</keyword>
<feature type="chain" id="PRO_5042900805" evidence="3">
    <location>
        <begin position="19"/>
        <end position="403"/>
    </location>
</feature>
<feature type="region of interest" description="Disordered" evidence="1">
    <location>
        <begin position="145"/>
        <end position="200"/>
    </location>
</feature>
<gene>
    <name evidence="4" type="ORF">SLS62_000018</name>
</gene>
<feature type="transmembrane region" description="Helical" evidence="2">
    <location>
        <begin position="374"/>
        <end position="402"/>
    </location>
</feature>
<accession>A0AAN9V3B3</accession>
<keyword evidence="2" id="KW-0472">Membrane</keyword>
<dbReference type="Proteomes" id="UP001320420">
    <property type="component" value="Unassembled WGS sequence"/>
</dbReference>
<keyword evidence="5" id="KW-1185">Reference proteome</keyword>
<comment type="caution">
    <text evidence="4">The sequence shown here is derived from an EMBL/GenBank/DDBJ whole genome shotgun (WGS) entry which is preliminary data.</text>
</comment>
<dbReference type="AlphaFoldDB" id="A0AAN9V3B3"/>
<proteinExistence type="predicted"/>
<keyword evidence="2" id="KW-1133">Transmembrane helix</keyword>
<feature type="region of interest" description="Disordered" evidence="1">
    <location>
        <begin position="336"/>
        <end position="365"/>
    </location>
</feature>
<keyword evidence="3" id="KW-0732">Signal</keyword>
<evidence type="ECO:0000313" key="4">
    <source>
        <dbReference type="EMBL" id="KAK7757642.1"/>
    </source>
</evidence>
<feature type="signal peptide" evidence="3">
    <location>
        <begin position="1"/>
        <end position="18"/>
    </location>
</feature>
<evidence type="ECO:0000256" key="3">
    <source>
        <dbReference type="SAM" id="SignalP"/>
    </source>
</evidence>
<organism evidence="4 5">
    <name type="scientific">Diatrype stigma</name>
    <dbReference type="NCBI Taxonomy" id="117547"/>
    <lineage>
        <taxon>Eukaryota</taxon>
        <taxon>Fungi</taxon>
        <taxon>Dikarya</taxon>
        <taxon>Ascomycota</taxon>
        <taxon>Pezizomycotina</taxon>
        <taxon>Sordariomycetes</taxon>
        <taxon>Xylariomycetidae</taxon>
        <taxon>Xylariales</taxon>
        <taxon>Diatrypaceae</taxon>
        <taxon>Diatrype</taxon>
    </lineage>
</organism>
<feature type="compositionally biased region" description="Gly residues" evidence="1">
    <location>
        <begin position="339"/>
        <end position="359"/>
    </location>
</feature>
<evidence type="ECO:0000256" key="1">
    <source>
        <dbReference type="SAM" id="MobiDB-lite"/>
    </source>
</evidence>
<feature type="compositionally biased region" description="Gly residues" evidence="1">
    <location>
        <begin position="145"/>
        <end position="181"/>
    </location>
</feature>
<protein>
    <submittedName>
        <fullName evidence="4">Uncharacterized protein</fullName>
    </submittedName>
</protein>
<evidence type="ECO:0000256" key="2">
    <source>
        <dbReference type="SAM" id="Phobius"/>
    </source>
</evidence>
<reference evidence="4 5" key="1">
    <citation type="submission" date="2024-02" db="EMBL/GenBank/DDBJ databases">
        <title>De novo assembly and annotation of 12 fungi associated with fruit tree decline syndrome in Ontario, Canada.</title>
        <authorList>
            <person name="Sulman M."/>
            <person name="Ellouze W."/>
            <person name="Ilyukhin E."/>
        </authorList>
    </citation>
    <scope>NUCLEOTIDE SEQUENCE [LARGE SCALE GENOMIC DNA]</scope>
    <source>
        <strain evidence="4 5">M11/M66-122</strain>
    </source>
</reference>
<evidence type="ECO:0000313" key="5">
    <source>
        <dbReference type="Proteomes" id="UP001320420"/>
    </source>
</evidence>